<evidence type="ECO:0000313" key="11">
    <source>
        <dbReference type="EMBL" id="MFD1663355.1"/>
    </source>
</evidence>
<dbReference type="InterPro" id="IPR013968">
    <property type="entry name" value="PKS_KR"/>
</dbReference>
<comment type="caution">
    <text evidence="11">The sequence shown here is derived from an EMBL/GenBank/DDBJ whole genome shotgun (WGS) entry which is preliminary data.</text>
</comment>
<dbReference type="SUPFAM" id="SSF47336">
    <property type="entry name" value="ACP-like"/>
    <property type="match status" value="1"/>
</dbReference>
<reference evidence="12" key="1">
    <citation type="journal article" date="2019" name="Int. J. Syst. Evol. Microbiol.">
        <title>The Global Catalogue of Microorganisms (GCM) 10K type strain sequencing project: providing services to taxonomists for standard genome sequencing and annotation.</title>
        <authorList>
            <consortium name="The Broad Institute Genomics Platform"/>
            <consortium name="The Broad Institute Genome Sequencing Center for Infectious Disease"/>
            <person name="Wu L."/>
            <person name="Ma J."/>
        </authorList>
    </citation>
    <scope>NUCLEOTIDE SEQUENCE [LARGE SCALE GENOMIC DNA]</scope>
    <source>
        <strain evidence="12">CGMCC 1.12470</strain>
    </source>
</reference>
<feature type="region of interest" description="Disordered" evidence="8">
    <location>
        <begin position="224"/>
        <end position="244"/>
    </location>
</feature>
<evidence type="ECO:0000256" key="7">
    <source>
        <dbReference type="PROSITE-ProRule" id="PRU01363"/>
    </source>
</evidence>
<dbReference type="RefSeq" id="WP_381092078.1">
    <property type="nucleotide sequence ID" value="NZ_JBHUDX010000130.1"/>
</dbReference>
<sequence>LRQTVLFEDTVRALLTDGYRTFVESSPHPVLAVGLQETADALGHDLVVTGSLRRDEGGLDRVLLSLAELHVSGVPVDWEAVFAETSAQTVDLPTYPFQRRSYWLRPSARRHSGQVAEAGIGGADHPLLGAVVELADGAGAVFTGRLSTATQPWLADHAVLDTVLLPGTGFVELAQYAARCVGADGIDELTLHAPLVLPADGAVQVQVVVGGRDDTGRYEIGVYSRTEPAAGPESGTAAEEPPDRPWTRHAMGFLTAAGAAPPITADQDLTAWPPADAEELDVQGVYDWFADLGYGYGPAFQGLRRAWRRGEEVFTEVALPEEYASQADAFELHPALLDAALHATVLGYHGDTETAVLPFSWNGVRTHATGADALRVRFRRSGEDIVSVTVADATGAPVATVDSLAARPLSTDQLEEAKKALGESAAAEDSWRYRIDWTRVTDTPDAALNGTWLLVVPTEQADHSWITASTQALQTRGARVTTVLVDDALAADRAALADRLTEAAGDDGQGAPVTGVLSWLALDERMHPGHPSVPLGLAHTVTTVQAMDSAGIEAPLWIATQDAVQATDTDPVDHVLQSAVWGLGRVIALEQPKQWGGLVDVPATTGERAVGRLADVLAADRDEDQLAVRDTGVLVRRLQRAPRPEPSPKRPWKPAGTVLVTGGTGALGGHVARWLAEEGADHLILTSRSGRDAAGADELEAELTALGAQVTIAKCDVADRAQLAELLDSLPGDSPLDAVIHTAGVSRDGIVDGLTVENMDAVLRPKIDAALNLHELTAHLDLSAFVLFSSVSGVLGSAGQAAYAAGNTFLDTLVQQRRAQGRVGASFGWGMWGGDGMATLGSNEARIKRRGIRPMDPGAAVDVMARSLLADEPFLTVIDVDWRRFVAEVHGGRGRPIIRDLPDVRALRTAAARTPAGTTAQTAPGDGPDGLGARLAGLAPAEQNQLLTTLVRTHVATALGHASAAEIAPERAFKELGFDSLIAVELRNRLNAATGLRLPATLVFDYPTPAALAAYLGEQLAPAQETTVDSVLAGLDALEAALAALAPTDGERVRVAARAREVLAAVGGAPADTGPGAASAQKIESASDDEIFDFINKELGKSQ</sequence>
<feature type="active site" description="Proton acceptor; for dehydratase activity" evidence="7">
    <location>
        <position position="157"/>
    </location>
</feature>
<dbReference type="InterPro" id="IPR036736">
    <property type="entry name" value="ACP-like_sf"/>
</dbReference>
<evidence type="ECO:0000259" key="10">
    <source>
        <dbReference type="PROSITE" id="PS52019"/>
    </source>
</evidence>
<dbReference type="PANTHER" id="PTHR43775:SF51">
    <property type="entry name" value="INACTIVE PHENOLPHTHIOCEROL SYNTHESIS POLYKETIDE SYNTHASE TYPE I PKS1-RELATED"/>
    <property type="match status" value="1"/>
</dbReference>
<dbReference type="PROSITE" id="PS52019">
    <property type="entry name" value="PKS_MFAS_DH"/>
    <property type="match status" value="1"/>
</dbReference>
<dbReference type="SUPFAM" id="SSF52151">
    <property type="entry name" value="FabD/lysophospholipase-like"/>
    <property type="match status" value="1"/>
</dbReference>
<dbReference type="InterPro" id="IPR006162">
    <property type="entry name" value="Ppantetheine_attach_site"/>
</dbReference>
<dbReference type="Gene3D" id="3.40.50.720">
    <property type="entry name" value="NAD(P)-binding Rossmann-like Domain"/>
    <property type="match status" value="1"/>
</dbReference>
<dbReference type="PROSITE" id="PS50075">
    <property type="entry name" value="CARRIER"/>
    <property type="match status" value="1"/>
</dbReference>
<gene>
    <name evidence="11" type="ORF">ACFSL4_35635</name>
</gene>
<dbReference type="InterPro" id="IPR020806">
    <property type="entry name" value="PKS_PP-bd"/>
</dbReference>
<feature type="active site" description="Proton donor; for dehydratase activity" evidence="7">
    <location>
        <position position="338"/>
    </location>
</feature>
<dbReference type="Gene3D" id="3.30.70.3290">
    <property type="match status" value="1"/>
</dbReference>
<dbReference type="Pfam" id="PF21089">
    <property type="entry name" value="PKS_DH_N"/>
    <property type="match status" value="1"/>
</dbReference>
<dbReference type="SMART" id="SM01294">
    <property type="entry name" value="PKS_PP_betabranch"/>
    <property type="match status" value="1"/>
</dbReference>
<feature type="non-terminal residue" evidence="11">
    <location>
        <position position="1"/>
    </location>
</feature>
<name>A0ABW4J553_9ACTN</name>
<dbReference type="InterPro" id="IPR036291">
    <property type="entry name" value="NAD(P)-bd_dom_sf"/>
</dbReference>
<keyword evidence="12" id="KW-1185">Reference proteome</keyword>
<keyword evidence="4" id="KW-0808">Transferase</keyword>
<dbReference type="CDD" id="cd08952">
    <property type="entry name" value="KR_1_SDR_x"/>
    <property type="match status" value="1"/>
</dbReference>
<dbReference type="SMART" id="SM00823">
    <property type="entry name" value="PKS_PP"/>
    <property type="match status" value="1"/>
</dbReference>
<evidence type="ECO:0000313" key="12">
    <source>
        <dbReference type="Proteomes" id="UP001597261"/>
    </source>
</evidence>
<evidence type="ECO:0000256" key="2">
    <source>
        <dbReference type="ARBA" id="ARBA00022450"/>
    </source>
</evidence>
<evidence type="ECO:0000256" key="5">
    <source>
        <dbReference type="ARBA" id="ARBA00023194"/>
    </source>
</evidence>
<dbReference type="InterPro" id="IPR001227">
    <property type="entry name" value="Ac_transferase_dom_sf"/>
</dbReference>
<dbReference type="SMART" id="SM00822">
    <property type="entry name" value="PKS_KR"/>
    <property type="match status" value="1"/>
</dbReference>
<dbReference type="Gene3D" id="3.40.366.10">
    <property type="entry name" value="Malonyl-Coenzyme A Acyl Carrier Protein, domain 2"/>
    <property type="match status" value="1"/>
</dbReference>
<dbReference type="Pfam" id="PF14765">
    <property type="entry name" value="PS-DH"/>
    <property type="match status" value="1"/>
</dbReference>
<feature type="region of interest" description="C-terminal hotdog fold" evidence="7">
    <location>
        <begin position="277"/>
        <end position="415"/>
    </location>
</feature>
<evidence type="ECO:0000256" key="4">
    <source>
        <dbReference type="ARBA" id="ARBA00022679"/>
    </source>
</evidence>
<evidence type="ECO:0000256" key="8">
    <source>
        <dbReference type="SAM" id="MobiDB-lite"/>
    </source>
</evidence>
<dbReference type="InterPro" id="IPR014043">
    <property type="entry name" value="Acyl_transferase_dom"/>
</dbReference>
<dbReference type="PANTHER" id="PTHR43775">
    <property type="entry name" value="FATTY ACID SYNTHASE"/>
    <property type="match status" value="1"/>
</dbReference>
<dbReference type="SUPFAM" id="SSF51735">
    <property type="entry name" value="NAD(P)-binding Rossmann-fold domains"/>
    <property type="match status" value="2"/>
</dbReference>
<dbReference type="Pfam" id="PF00698">
    <property type="entry name" value="Acyl_transf_1"/>
    <property type="match status" value="1"/>
</dbReference>
<feature type="domain" description="Carrier" evidence="9">
    <location>
        <begin position="945"/>
        <end position="1020"/>
    </location>
</feature>
<keyword evidence="3" id="KW-0597">Phosphoprotein</keyword>
<dbReference type="Proteomes" id="UP001597261">
    <property type="component" value="Unassembled WGS sequence"/>
</dbReference>
<dbReference type="PROSITE" id="PS00012">
    <property type="entry name" value="PHOSPHOPANTETHEINE"/>
    <property type="match status" value="1"/>
</dbReference>
<dbReference type="InterPro" id="IPR057326">
    <property type="entry name" value="KR_dom"/>
</dbReference>
<evidence type="ECO:0000256" key="3">
    <source>
        <dbReference type="ARBA" id="ARBA00022553"/>
    </source>
</evidence>
<accession>A0ABW4J553</accession>
<dbReference type="InterPro" id="IPR049552">
    <property type="entry name" value="PKS_DH_N"/>
</dbReference>
<keyword evidence="5" id="KW-0045">Antibiotic biosynthesis</keyword>
<dbReference type="InterPro" id="IPR049551">
    <property type="entry name" value="PKS_DH_C"/>
</dbReference>
<evidence type="ECO:0000256" key="1">
    <source>
        <dbReference type="ARBA" id="ARBA00004792"/>
    </source>
</evidence>
<keyword evidence="6" id="KW-0511">Multifunctional enzyme</keyword>
<dbReference type="InterPro" id="IPR016035">
    <property type="entry name" value="Acyl_Trfase/lysoPLipase"/>
</dbReference>
<comment type="pathway">
    <text evidence="1">Antibiotic biosynthesis.</text>
</comment>
<dbReference type="Gene3D" id="1.10.1200.10">
    <property type="entry name" value="ACP-like"/>
    <property type="match status" value="1"/>
</dbReference>
<evidence type="ECO:0000256" key="6">
    <source>
        <dbReference type="ARBA" id="ARBA00023268"/>
    </source>
</evidence>
<dbReference type="InterPro" id="IPR009081">
    <property type="entry name" value="PP-bd_ACP"/>
</dbReference>
<proteinExistence type="predicted"/>
<feature type="domain" description="PKS/mFAS DH" evidence="10">
    <location>
        <begin position="125"/>
        <end position="415"/>
    </location>
</feature>
<dbReference type="InterPro" id="IPR042104">
    <property type="entry name" value="PKS_dehydratase_sf"/>
</dbReference>
<keyword evidence="2" id="KW-0596">Phosphopantetheine</keyword>
<feature type="region of interest" description="N-terminal hotdog fold" evidence="7">
    <location>
        <begin position="125"/>
        <end position="261"/>
    </location>
</feature>
<protein>
    <submittedName>
        <fullName evidence="11">SDR family NAD(P)-dependent oxidoreductase</fullName>
    </submittedName>
</protein>
<dbReference type="Pfam" id="PF00550">
    <property type="entry name" value="PP-binding"/>
    <property type="match status" value="1"/>
</dbReference>
<evidence type="ECO:0000259" key="9">
    <source>
        <dbReference type="PROSITE" id="PS50075"/>
    </source>
</evidence>
<dbReference type="EMBL" id="JBHUDX010000130">
    <property type="protein sequence ID" value="MFD1663355.1"/>
    <property type="molecule type" value="Genomic_DNA"/>
</dbReference>
<organism evidence="11 12">
    <name type="scientific">Streptomyces caeni</name>
    <dbReference type="NCBI Taxonomy" id="2307231"/>
    <lineage>
        <taxon>Bacteria</taxon>
        <taxon>Bacillati</taxon>
        <taxon>Actinomycetota</taxon>
        <taxon>Actinomycetes</taxon>
        <taxon>Kitasatosporales</taxon>
        <taxon>Streptomycetaceae</taxon>
        <taxon>Streptomyces</taxon>
    </lineage>
</organism>
<dbReference type="InterPro" id="IPR050091">
    <property type="entry name" value="PKS_NRPS_Biosynth_Enz"/>
</dbReference>
<dbReference type="Gene3D" id="3.10.129.110">
    <property type="entry name" value="Polyketide synthase dehydratase"/>
    <property type="match status" value="1"/>
</dbReference>
<dbReference type="SMART" id="SM00826">
    <property type="entry name" value="PKS_DH"/>
    <property type="match status" value="1"/>
</dbReference>
<dbReference type="InterPro" id="IPR020807">
    <property type="entry name" value="PKS_DH"/>
</dbReference>
<dbReference type="Pfam" id="PF08659">
    <property type="entry name" value="KR"/>
    <property type="match status" value="1"/>
</dbReference>
<dbReference type="InterPro" id="IPR049900">
    <property type="entry name" value="PKS_mFAS_DH"/>
</dbReference>